<organism evidence="1 2">
    <name type="scientific">Clostridium kluyveri</name>
    <dbReference type="NCBI Taxonomy" id="1534"/>
    <lineage>
        <taxon>Bacteria</taxon>
        <taxon>Bacillati</taxon>
        <taxon>Bacillota</taxon>
        <taxon>Clostridia</taxon>
        <taxon>Eubacteriales</taxon>
        <taxon>Clostridiaceae</taxon>
        <taxon>Clostridium</taxon>
    </lineage>
</organism>
<proteinExistence type="predicted"/>
<dbReference type="Pfam" id="PF02596">
    <property type="entry name" value="DUF169"/>
    <property type="match status" value="1"/>
</dbReference>
<name>A0A1L5FB24_CLOKL</name>
<dbReference type="EMBL" id="CP018335">
    <property type="protein sequence ID" value="APM40204.1"/>
    <property type="molecule type" value="Genomic_DNA"/>
</dbReference>
<evidence type="ECO:0008006" key="3">
    <source>
        <dbReference type="Google" id="ProtNLM"/>
    </source>
</evidence>
<dbReference type="OrthoDB" id="9779322at2"/>
<evidence type="ECO:0000313" key="1">
    <source>
        <dbReference type="EMBL" id="APM40204.1"/>
    </source>
</evidence>
<accession>A0A1L5FB24</accession>
<dbReference type="Proteomes" id="UP000184604">
    <property type="component" value="Chromosome"/>
</dbReference>
<evidence type="ECO:0000313" key="2">
    <source>
        <dbReference type="Proteomes" id="UP000184604"/>
    </source>
</evidence>
<protein>
    <recommendedName>
        <fullName evidence="3">DUF169 domain-containing protein</fullName>
    </recommendedName>
</protein>
<dbReference type="RefSeq" id="WP_073539803.1">
    <property type="nucleotide sequence ID" value="NZ_CP018335.1"/>
</dbReference>
<reference evidence="1 2" key="1">
    <citation type="submission" date="2016-12" db="EMBL/GenBank/DDBJ databases">
        <title>Complete genome sequence of Clostridium kluyveri JZZ isolated from the pit mud of a Chinese flavor liquor-making factory.</title>
        <authorList>
            <person name="Wang Y."/>
        </authorList>
    </citation>
    <scope>NUCLEOTIDE SEQUENCE [LARGE SCALE GENOMIC DNA]</scope>
    <source>
        <strain evidence="1 2">JZZ</strain>
    </source>
</reference>
<sequence>MESCLVKSLGLHYEPVAVLLSSEKPEGALQSKEGKWSCIIPLFIAAAKGRISVFERKTTGCSGGKVGLGFGQFPNYPNGIEYFLTVGKEGKFEGEGYMKNSELGDDFVKCLPITDIPYEYVIFKPLSQVDITKEKPEIIVFYVNTNQLSALTVLANYYRSGNENVMIPFASGCQSIFLLPYAESQKENPKAVVGLTDITVRPMVETDMLSFSVPYKMFLDMEESVEGSFLKKPLWHRVIAKMGKVNKV</sequence>
<gene>
    <name evidence="1" type="ORF">BS101_16385</name>
</gene>
<dbReference type="AlphaFoldDB" id="A0A1L5FB24"/>
<dbReference type="InterPro" id="IPR003748">
    <property type="entry name" value="DUF169"/>
</dbReference>